<keyword evidence="2" id="KW-1185">Reference proteome</keyword>
<sequence length="66" mass="7972">MTITELLNQRMPQPEYWENFIYLLEDEFCCIKSVPKVQHLLGRLTGEHQRPSAKFIRNQFKRNFMG</sequence>
<name>G0YQK0_9CAUD</name>
<dbReference type="KEGG" id="vg:14013796"/>
<evidence type="ECO:0000313" key="1">
    <source>
        <dbReference type="EMBL" id="AEJ81627.1"/>
    </source>
</evidence>
<dbReference type="GeneID" id="14013796"/>
<protein>
    <submittedName>
        <fullName evidence="1">Gp108</fullName>
    </submittedName>
</protein>
<organism evidence="1 2">
    <name type="scientific">Erwinia phage vB_EamP-S6</name>
    <dbReference type="NCBI Taxonomy" id="1051675"/>
    <lineage>
        <taxon>Viruses</taxon>
        <taxon>Duplodnaviria</taxon>
        <taxon>Heunggongvirae</taxon>
        <taxon>Uroviricota</taxon>
        <taxon>Caudoviricetes</taxon>
        <taxon>Schitoviridae</taxon>
        <taxon>Waedenswilvirus</taxon>
        <taxon>Waedenswilvirus S6</taxon>
    </lineage>
</organism>
<reference evidence="1 2" key="1">
    <citation type="journal article" date="2011" name="Appl. Environ. Microbiol.">
        <title>Novel Virulent and Broad-Host-Range Erwinia amylovora Bacteriophages Reveal a High Degree of Mosaicism and a Relationship to Enterobacteriaceae Phages.</title>
        <authorList>
            <person name="Born Y."/>
            <person name="Fieseler L."/>
            <person name="Marazzi J."/>
            <person name="Lurz R."/>
            <person name="Duffy B."/>
            <person name="Loessner M.J."/>
        </authorList>
    </citation>
    <scope>NUCLEOTIDE SEQUENCE [LARGE SCALE GENOMIC DNA]</scope>
</reference>
<accession>G0YQK0</accession>
<dbReference type="RefSeq" id="YP_007005844.1">
    <property type="nucleotide sequence ID" value="NC_019514.1"/>
</dbReference>
<dbReference type="EMBL" id="HQ728266">
    <property type="protein sequence ID" value="AEJ81627.1"/>
    <property type="molecule type" value="Genomic_DNA"/>
</dbReference>
<proteinExistence type="predicted"/>
<dbReference type="Proteomes" id="UP000008893">
    <property type="component" value="Segment"/>
</dbReference>
<evidence type="ECO:0000313" key="2">
    <source>
        <dbReference type="Proteomes" id="UP000008893"/>
    </source>
</evidence>